<sequence>MFHDTVTALNAPTMPIPAEDDFDKMLMEAFEEEEARIEKERQNEISSNVVTPAPAKMNDYDDV</sequence>
<proteinExistence type="predicted"/>
<gene>
    <name evidence="2" type="ORF">FMOSSE_LOCUS13859</name>
</gene>
<dbReference type="Proteomes" id="UP000789375">
    <property type="component" value="Unassembled WGS sequence"/>
</dbReference>
<evidence type="ECO:0000256" key="1">
    <source>
        <dbReference type="SAM" id="MobiDB-lite"/>
    </source>
</evidence>
<accession>A0A9N9N4N7</accession>
<dbReference type="EMBL" id="CAJVPP010009068">
    <property type="protein sequence ID" value="CAG8701934.1"/>
    <property type="molecule type" value="Genomic_DNA"/>
</dbReference>
<feature type="non-terminal residue" evidence="2">
    <location>
        <position position="63"/>
    </location>
</feature>
<reference evidence="2" key="1">
    <citation type="submission" date="2021-06" db="EMBL/GenBank/DDBJ databases">
        <authorList>
            <person name="Kallberg Y."/>
            <person name="Tangrot J."/>
            <person name="Rosling A."/>
        </authorList>
    </citation>
    <scope>NUCLEOTIDE SEQUENCE</scope>
    <source>
        <strain evidence="2">87-6 pot B 2015</strain>
    </source>
</reference>
<dbReference type="AlphaFoldDB" id="A0A9N9N4N7"/>
<name>A0A9N9N4N7_FUNMO</name>
<evidence type="ECO:0000313" key="3">
    <source>
        <dbReference type="Proteomes" id="UP000789375"/>
    </source>
</evidence>
<protein>
    <submittedName>
        <fullName evidence="2">3698_t:CDS:1</fullName>
    </submittedName>
</protein>
<keyword evidence="3" id="KW-1185">Reference proteome</keyword>
<comment type="caution">
    <text evidence="2">The sequence shown here is derived from an EMBL/GenBank/DDBJ whole genome shotgun (WGS) entry which is preliminary data.</text>
</comment>
<organism evidence="2 3">
    <name type="scientific">Funneliformis mosseae</name>
    <name type="common">Endomycorrhizal fungus</name>
    <name type="synonym">Glomus mosseae</name>
    <dbReference type="NCBI Taxonomy" id="27381"/>
    <lineage>
        <taxon>Eukaryota</taxon>
        <taxon>Fungi</taxon>
        <taxon>Fungi incertae sedis</taxon>
        <taxon>Mucoromycota</taxon>
        <taxon>Glomeromycotina</taxon>
        <taxon>Glomeromycetes</taxon>
        <taxon>Glomerales</taxon>
        <taxon>Glomeraceae</taxon>
        <taxon>Funneliformis</taxon>
    </lineage>
</organism>
<evidence type="ECO:0000313" key="2">
    <source>
        <dbReference type="EMBL" id="CAG8701934.1"/>
    </source>
</evidence>
<feature type="region of interest" description="Disordered" evidence="1">
    <location>
        <begin position="33"/>
        <end position="63"/>
    </location>
</feature>